<feature type="chain" id="PRO_5043332018" description="Lipoprotein" evidence="1">
    <location>
        <begin position="18"/>
        <end position="122"/>
    </location>
</feature>
<comment type="caution">
    <text evidence="2">The sequence shown here is derived from an EMBL/GenBank/DDBJ whole genome shotgun (WGS) entry which is preliminary data.</text>
</comment>
<evidence type="ECO:0008006" key="4">
    <source>
        <dbReference type="Google" id="ProtNLM"/>
    </source>
</evidence>
<sequence>MKKVLVTALMSGILASAFLVGCGDSMEDSGEKSIAEYTHNIEEAKKKIAWCKEKTGITDEMIEKETKERKALKKNGGVPLPFLSGEIKDKIDVAYLNKEKQTLDEINAINCEYAIISLSEVE</sequence>
<dbReference type="EMBL" id="VDBS01000034">
    <property type="protein sequence ID" value="TNB57749.1"/>
    <property type="molecule type" value="Genomic_DNA"/>
</dbReference>
<dbReference type="AlphaFoldDB" id="A0AAX2UKV4"/>
<organism evidence="2 3">
    <name type="scientific">Campylobacter helveticus</name>
    <dbReference type="NCBI Taxonomy" id="28898"/>
    <lineage>
        <taxon>Bacteria</taxon>
        <taxon>Pseudomonadati</taxon>
        <taxon>Campylobacterota</taxon>
        <taxon>Epsilonproteobacteria</taxon>
        <taxon>Campylobacterales</taxon>
        <taxon>Campylobacteraceae</taxon>
        <taxon>Campylobacter</taxon>
    </lineage>
</organism>
<accession>A0AAX2UKV4</accession>
<evidence type="ECO:0000256" key="1">
    <source>
        <dbReference type="SAM" id="SignalP"/>
    </source>
</evidence>
<name>A0AAX2UKV4_9BACT</name>
<dbReference type="RefSeq" id="WP_082200423.1">
    <property type="nucleotide sequence ID" value="NZ_CAUWMG010000001.1"/>
</dbReference>
<gene>
    <name evidence="2" type="ORF">FDW42_04380</name>
</gene>
<dbReference type="PROSITE" id="PS51257">
    <property type="entry name" value="PROKAR_LIPOPROTEIN"/>
    <property type="match status" value="1"/>
</dbReference>
<proteinExistence type="predicted"/>
<dbReference type="GeneID" id="52037414"/>
<dbReference type="KEGG" id="chv:CHELV3228_1509"/>
<keyword evidence="1" id="KW-0732">Signal</keyword>
<reference evidence="2 3" key="1">
    <citation type="submission" date="2019-05" db="EMBL/GenBank/DDBJ databases">
        <title>Draft genomes of eight strains of Campylobacter helveticus isolated from cats and a dog in New Zealand.</title>
        <authorList>
            <person name="Bojanic K."/>
            <person name="Midwinter A.C."/>
            <person name="Biggs P.J."/>
            <person name="Acke E."/>
            <person name="Cornelius A.J."/>
            <person name="Marshall J.C."/>
        </authorList>
    </citation>
    <scope>NUCLEOTIDE SEQUENCE [LARGE SCALE GENOMIC DNA]</scope>
    <source>
        <strain evidence="2 3">ACP123b</strain>
    </source>
</reference>
<feature type="signal peptide" evidence="1">
    <location>
        <begin position="1"/>
        <end position="17"/>
    </location>
</feature>
<evidence type="ECO:0000313" key="2">
    <source>
        <dbReference type="EMBL" id="TNB57749.1"/>
    </source>
</evidence>
<protein>
    <recommendedName>
        <fullName evidence="4">Lipoprotein</fullName>
    </recommendedName>
</protein>
<dbReference type="Proteomes" id="UP000306813">
    <property type="component" value="Unassembled WGS sequence"/>
</dbReference>
<evidence type="ECO:0000313" key="3">
    <source>
        <dbReference type="Proteomes" id="UP000306813"/>
    </source>
</evidence>